<sequence length="73" mass="7646">MVGLYCTATVDNGTTQESEKATNAARGYALAWCSTTEGSKIGSCARTVEAASCLVRGWNDDLDMVHSGGPEET</sequence>
<reference evidence="1" key="2">
    <citation type="submission" date="2021-12" db="EMBL/GenBank/DDBJ databases">
        <title>Resequencing data analysis of finger millet.</title>
        <authorList>
            <person name="Hatakeyama M."/>
            <person name="Aluri S."/>
            <person name="Balachadran M.T."/>
            <person name="Sivarajan S.R."/>
            <person name="Poveda L."/>
            <person name="Shimizu-Inatsugi R."/>
            <person name="Schlapbach R."/>
            <person name="Sreeman S.M."/>
            <person name="Shimizu K.K."/>
        </authorList>
    </citation>
    <scope>NUCLEOTIDE SEQUENCE</scope>
</reference>
<organism evidence="1 2">
    <name type="scientific">Eleusine coracana subsp. coracana</name>
    <dbReference type="NCBI Taxonomy" id="191504"/>
    <lineage>
        <taxon>Eukaryota</taxon>
        <taxon>Viridiplantae</taxon>
        <taxon>Streptophyta</taxon>
        <taxon>Embryophyta</taxon>
        <taxon>Tracheophyta</taxon>
        <taxon>Spermatophyta</taxon>
        <taxon>Magnoliopsida</taxon>
        <taxon>Liliopsida</taxon>
        <taxon>Poales</taxon>
        <taxon>Poaceae</taxon>
        <taxon>PACMAD clade</taxon>
        <taxon>Chloridoideae</taxon>
        <taxon>Cynodonteae</taxon>
        <taxon>Eleusininae</taxon>
        <taxon>Eleusine</taxon>
    </lineage>
</organism>
<evidence type="ECO:0000313" key="2">
    <source>
        <dbReference type="Proteomes" id="UP001054889"/>
    </source>
</evidence>
<reference evidence="1" key="1">
    <citation type="journal article" date="2018" name="DNA Res.">
        <title>Multiple hybrid de novo genome assembly of finger millet, an orphan allotetraploid crop.</title>
        <authorList>
            <person name="Hatakeyama M."/>
            <person name="Aluri S."/>
            <person name="Balachadran M.T."/>
            <person name="Sivarajan S.R."/>
            <person name="Patrignani A."/>
            <person name="Gruter S."/>
            <person name="Poveda L."/>
            <person name="Shimizu-Inatsugi R."/>
            <person name="Baeten J."/>
            <person name="Francoijs K.J."/>
            <person name="Nataraja K.N."/>
            <person name="Reddy Y.A.N."/>
            <person name="Phadnis S."/>
            <person name="Ravikumar R.L."/>
            <person name="Schlapbach R."/>
            <person name="Sreeman S.M."/>
            <person name="Shimizu K.K."/>
        </authorList>
    </citation>
    <scope>NUCLEOTIDE SEQUENCE</scope>
</reference>
<dbReference type="AlphaFoldDB" id="A0AAV5DNI9"/>
<dbReference type="Proteomes" id="UP001054889">
    <property type="component" value="Unassembled WGS sequence"/>
</dbReference>
<evidence type="ECO:0000313" key="1">
    <source>
        <dbReference type="EMBL" id="GJN11914.1"/>
    </source>
</evidence>
<proteinExistence type="predicted"/>
<dbReference type="EMBL" id="BQKI01000020">
    <property type="protein sequence ID" value="GJN11914.1"/>
    <property type="molecule type" value="Genomic_DNA"/>
</dbReference>
<accession>A0AAV5DNI9</accession>
<protein>
    <submittedName>
        <fullName evidence="1">Uncharacterized protein</fullName>
    </submittedName>
</protein>
<gene>
    <name evidence="1" type="primary">ga30150</name>
    <name evidence="1" type="ORF">PR202_ga30150</name>
</gene>
<comment type="caution">
    <text evidence="1">The sequence shown here is derived from an EMBL/GenBank/DDBJ whole genome shotgun (WGS) entry which is preliminary data.</text>
</comment>
<keyword evidence="2" id="KW-1185">Reference proteome</keyword>
<name>A0AAV5DNI9_ELECO</name>